<feature type="domain" description="Multidrug resistance protein MdtA-like barrel-sandwich hybrid" evidence="5">
    <location>
        <begin position="55"/>
        <end position="193"/>
    </location>
</feature>
<dbReference type="SUPFAM" id="SSF111369">
    <property type="entry name" value="HlyD-like secretion proteins"/>
    <property type="match status" value="1"/>
</dbReference>
<evidence type="ECO:0000256" key="4">
    <source>
        <dbReference type="SAM" id="MobiDB-lite"/>
    </source>
</evidence>
<evidence type="ECO:0000256" key="2">
    <source>
        <dbReference type="ARBA" id="ARBA00009477"/>
    </source>
</evidence>
<feature type="domain" description="Multidrug resistance protein MdtA-like beta-barrel" evidence="6">
    <location>
        <begin position="205"/>
        <end position="273"/>
    </location>
</feature>
<evidence type="ECO:0000256" key="1">
    <source>
        <dbReference type="ARBA" id="ARBA00004519"/>
    </source>
</evidence>
<sequence>MKISQLLLIASCLATVACSQEQEIDKKPERFQVTTPLIKDTPYTSEYVAEIQSVRYVEVRSKIKGFIEKNHVDEGQTVNKGQLLFTLSFSEFEKELQKAEADYKASLADLKAAEVELNNVKHLVDKNIVSKPELEVLQAKTNALKAKAEEAVAHKEQVALQLSFAQIKAPYDGIINRIPHKMGSLVEEGDMLTSISDNREIFAYFHLSEIDYLNYINSPEKDAKTVQLKLANNELYPHIGKIETIESEFDKETGNIAFRARFPNPDAILKHGANGKVIIDKVLKNALIIPQKSTFEIQDKLYVFVVDKDDTLKQRNIIPRMQLTDFYTVESGLSPNERIVFEGVESAKDGSKINPVPLDSATGMSSSSDQE</sequence>
<dbReference type="InterPro" id="IPR006143">
    <property type="entry name" value="RND_pump_MFP"/>
</dbReference>
<evidence type="ECO:0000259" key="7">
    <source>
        <dbReference type="Pfam" id="PF25967"/>
    </source>
</evidence>
<dbReference type="EMBL" id="CP113517">
    <property type="protein sequence ID" value="WAR44796.1"/>
    <property type="molecule type" value="Genomic_DNA"/>
</dbReference>
<dbReference type="InterPro" id="IPR058626">
    <property type="entry name" value="MdtA-like_b-barrel"/>
</dbReference>
<organism evidence="8 9">
    <name type="scientific">Methylomonas rapida</name>
    <dbReference type="NCBI Taxonomy" id="2963939"/>
    <lineage>
        <taxon>Bacteria</taxon>
        <taxon>Pseudomonadati</taxon>
        <taxon>Pseudomonadota</taxon>
        <taxon>Gammaproteobacteria</taxon>
        <taxon>Methylococcales</taxon>
        <taxon>Methylococcaceae</taxon>
        <taxon>Methylomonas</taxon>
    </lineage>
</organism>
<feature type="region of interest" description="Disordered" evidence="4">
    <location>
        <begin position="347"/>
        <end position="371"/>
    </location>
</feature>
<dbReference type="PANTHER" id="PTHR30158:SF23">
    <property type="entry name" value="MULTIDRUG RESISTANCE PROTEIN MEXA"/>
    <property type="match status" value="1"/>
</dbReference>
<proteinExistence type="inferred from homology"/>
<dbReference type="Gene3D" id="2.40.420.20">
    <property type="match status" value="1"/>
</dbReference>
<evidence type="ECO:0000313" key="9">
    <source>
        <dbReference type="Proteomes" id="UP001162780"/>
    </source>
</evidence>
<dbReference type="PANTHER" id="PTHR30158">
    <property type="entry name" value="ACRA/E-RELATED COMPONENT OF DRUG EFFLUX TRANSPORTER"/>
    <property type="match status" value="1"/>
</dbReference>
<keyword evidence="3" id="KW-0175">Coiled coil</keyword>
<protein>
    <submittedName>
        <fullName evidence="8">Efflux RND transporter periplasmic adaptor subunit</fullName>
    </submittedName>
</protein>
<dbReference type="RefSeq" id="WP_255189767.1">
    <property type="nucleotide sequence ID" value="NZ_CP113517.1"/>
</dbReference>
<dbReference type="Gene3D" id="2.40.30.170">
    <property type="match status" value="1"/>
</dbReference>
<feature type="domain" description="Multidrug resistance protein MdtA-like C-terminal permuted SH3" evidence="7">
    <location>
        <begin position="285"/>
        <end position="344"/>
    </location>
</feature>
<gene>
    <name evidence="8" type="ORF">NM686_021055</name>
</gene>
<feature type="coiled-coil region" evidence="3">
    <location>
        <begin position="89"/>
        <end position="116"/>
    </location>
</feature>
<dbReference type="NCBIfam" id="TIGR01730">
    <property type="entry name" value="RND_mfp"/>
    <property type="match status" value="1"/>
</dbReference>
<comment type="subcellular location">
    <subcellularLocation>
        <location evidence="1">Cell inner membrane</location>
        <topology evidence="1">Lipid-anchor</topology>
    </subcellularLocation>
</comment>
<dbReference type="Gene3D" id="2.40.50.100">
    <property type="match status" value="1"/>
</dbReference>
<dbReference type="Pfam" id="PF25917">
    <property type="entry name" value="BSH_RND"/>
    <property type="match status" value="1"/>
</dbReference>
<accession>A0ABY7GJ45</accession>
<evidence type="ECO:0000259" key="5">
    <source>
        <dbReference type="Pfam" id="PF25917"/>
    </source>
</evidence>
<evidence type="ECO:0000313" key="8">
    <source>
        <dbReference type="EMBL" id="WAR44796.1"/>
    </source>
</evidence>
<dbReference type="Pfam" id="PF25944">
    <property type="entry name" value="Beta-barrel_RND"/>
    <property type="match status" value="1"/>
</dbReference>
<dbReference type="InterPro" id="IPR058627">
    <property type="entry name" value="MdtA-like_C"/>
</dbReference>
<name>A0ABY7GJ45_9GAMM</name>
<dbReference type="Gene3D" id="1.10.287.470">
    <property type="entry name" value="Helix hairpin bin"/>
    <property type="match status" value="1"/>
</dbReference>
<comment type="similarity">
    <text evidence="2">Belongs to the membrane fusion protein (MFP) (TC 8.A.1) family.</text>
</comment>
<reference evidence="8" key="1">
    <citation type="submission" date="2022-11" db="EMBL/GenBank/DDBJ databases">
        <title>Methylomonas rapida sp. nov., Carotenoid-Producing Obligate Methanotrophs with High Growth Characteristics and Biotechnological Potential.</title>
        <authorList>
            <person name="Tikhonova E.N."/>
            <person name="Suleimanov R.Z."/>
            <person name="Miroshnikov K."/>
            <person name="Oshkin I.Y."/>
            <person name="Belova S.E."/>
            <person name="Danilova O.V."/>
            <person name="Ashikhmin A."/>
            <person name="Konopkin A."/>
            <person name="But S.Y."/>
            <person name="Khmelenina V.N."/>
            <person name="Kuznetsov N."/>
            <person name="Pimenov N.V."/>
            <person name="Dedysh S.N."/>
        </authorList>
    </citation>
    <scope>NUCLEOTIDE SEQUENCE</scope>
    <source>
        <strain evidence="8">MP1</strain>
    </source>
</reference>
<dbReference type="Pfam" id="PF25967">
    <property type="entry name" value="RND-MFP_C"/>
    <property type="match status" value="1"/>
</dbReference>
<dbReference type="Proteomes" id="UP001162780">
    <property type="component" value="Chromosome"/>
</dbReference>
<dbReference type="InterPro" id="IPR058625">
    <property type="entry name" value="MdtA-like_BSH"/>
</dbReference>
<feature type="compositionally biased region" description="Polar residues" evidence="4">
    <location>
        <begin position="362"/>
        <end position="371"/>
    </location>
</feature>
<dbReference type="PROSITE" id="PS51257">
    <property type="entry name" value="PROKAR_LIPOPROTEIN"/>
    <property type="match status" value="1"/>
</dbReference>
<evidence type="ECO:0000256" key="3">
    <source>
        <dbReference type="SAM" id="Coils"/>
    </source>
</evidence>
<evidence type="ECO:0000259" key="6">
    <source>
        <dbReference type="Pfam" id="PF25944"/>
    </source>
</evidence>
<keyword evidence="9" id="KW-1185">Reference proteome</keyword>